<keyword evidence="2" id="KW-0442">Lipid degradation</keyword>
<dbReference type="SUPFAM" id="SSF52151">
    <property type="entry name" value="FabD/lysophospholipase-like"/>
    <property type="match status" value="1"/>
</dbReference>
<dbReference type="EMBL" id="JAVRRJ010000006">
    <property type="protein sequence ID" value="KAK5083671.1"/>
    <property type="molecule type" value="Genomic_DNA"/>
</dbReference>
<protein>
    <recommendedName>
        <fullName evidence="5">PNPLA domain-containing protein</fullName>
    </recommendedName>
</protein>
<evidence type="ECO:0000256" key="1">
    <source>
        <dbReference type="ARBA" id="ARBA00022801"/>
    </source>
</evidence>
<gene>
    <name evidence="3" type="ORF">LTR05_006175</name>
</gene>
<dbReference type="PANTHER" id="PTHR24185:SF1">
    <property type="entry name" value="CALCIUM-INDEPENDENT PHOSPHOLIPASE A2-GAMMA"/>
    <property type="match status" value="1"/>
</dbReference>
<dbReference type="Proteomes" id="UP001309876">
    <property type="component" value="Unassembled WGS sequence"/>
</dbReference>
<accession>A0AAN7Y538</accession>
<dbReference type="GO" id="GO:0006631">
    <property type="term" value="P:fatty acid metabolic process"/>
    <property type="evidence" value="ECO:0007669"/>
    <property type="project" value="TreeGrafter"/>
</dbReference>
<dbReference type="Gene3D" id="3.40.1090.10">
    <property type="entry name" value="Cytosolic phospholipase A2 catalytic domain"/>
    <property type="match status" value="1"/>
</dbReference>
<dbReference type="PANTHER" id="PTHR24185">
    <property type="entry name" value="CALCIUM-INDEPENDENT PHOSPHOLIPASE A2-GAMMA"/>
    <property type="match status" value="1"/>
</dbReference>
<name>A0AAN7Y538_9EURO</name>
<keyword evidence="1" id="KW-0378">Hydrolase</keyword>
<dbReference type="InterPro" id="IPR016035">
    <property type="entry name" value="Acyl_Trfase/lysoPLipase"/>
</dbReference>
<keyword evidence="2" id="KW-0443">Lipid metabolism</keyword>
<dbReference type="GO" id="GO:0016042">
    <property type="term" value="P:lipid catabolic process"/>
    <property type="evidence" value="ECO:0007669"/>
    <property type="project" value="UniProtKB-KW"/>
</dbReference>
<comment type="caution">
    <text evidence="3">The sequence shown here is derived from an EMBL/GenBank/DDBJ whole genome shotgun (WGS) entry which is preliminary data.</text>
</comment>
<sequence>MTFVVQREEVQIHPDLFSPGKCSPESMAQVDDNLRGVDLKVLTLHGNGLQGLGIISIVDELCSRIARKNNLARVPAPCELFDIISGTGIGALIAVLLGRYCLDISRCKQHYMDFAEFIEERNLSRRAHPKTLHEEDVQDFMETLIKSEDWSGTLNIPSSNQVPRCQHVLVIQRRRKYSRSHEAETFRGCVFNDLDPANQPASLQPSQSTQVAPIVAASMTHPLDIWTSVADDDVQGFQPRIAFVPAVVLSTVEEIVSTYGSATNISFIANFGPARLGQETPDVSEGLKSPVMWVAEKASPIKSAVMWPLKATWRTLAPHESTTLHNHDLGKEHSSHEHHRKSLSLQWPIQSMINDKNSSRPASKEDRAQRARLLVENLMASESDRKMFDFYTTSSASEKEASDMTDLKGTRNDIRDIVEFLDGSGLFVDAARQF</sequence>
<dbReference type="GO" id="GO:0004620">
    <property type="term" value="F:phospholipase activity"/>
    <property type="evidence" value="ECO:0007669"/>
    <property type="project" value="TreeGrafter"/>
</dbReference>
<reference evidence="3 4" key="1">
    <citation type="submission" date="2023-08" db="EMBL/GenBank/DDBJ databases">
        <title>Black Yeasts Isolated from many extreme environments.</title>
        <authorList>
            <person name="Coleine C."/>
            <person name="Stajich J.E."/>
            <person name="Selbmann L."/>
        </authorList>
    </citation>
    <scope>NUCLEOTIDE SEQUENCE [LARGE SCALE GENOMIC DNA]</scope>
    <source>
        <strain evidence="3 4">CCFEE 5910</strain>
    </source>
</reference>
<evidence type="ECO:0000313" key="4">
    <source>
        <dbReference type="Proteomes" id="UP001309876"/>
    </source>
</evidence>
<dbReference type="GO" id="GO:0016020">
    <property type="term" value="C:membrane"/>
    <property type="evidence" value="ECO:0007669"/>
    <property type="project" value="TreeGrafter"/>
</dbReference>
<dbReference type="AlphaFoldDB" id="A0AAN7Y538"/>
<organism evidence="3 4">
    <name type="scientific">Lithohypha guttulata</name>
    <dbReference type="NCBI Taxonomy" id="1690604"/>
    <lineage>
        <taxon>Eukaryota</taxon>
        <taxon>Fungi</taxon>
        <taxon>Dikarya</taxon>
        <taxon>Ascomycota</taxon>
        <taxon>Pezizomycotina</taxon>
        <taxon>Eurotiomycetes</taxon>
        <taxon>Chaetothyriomycetidae</taxon>
        <taxon>Chaetothyriales</taxon>
        <taxon>Trichomeriaceae</taxon>
        <taxon>Lithohypha</taxon>
    </lineage>
</organism>
<evidence type="ECO:0000313" key="3">
    <source>
        <dbReference type="EMBL" id="KAK5083671.1"/>
    </source>
</evidence>
<proteinExistence type="predicted"/>
<evidence type="ECO:0008006" key="5">
    <source>
        <dbReference type="Google" id="ProtNLM"/>
    </source>
</evidence>
<evidence type="ECO:0000256" key="2">
    <source>
        <dbReference type="ARBA" id="ARBA00022963"/>
    </source>
</evidence>
<keyword evidence="4" id="KW-1185">Reference proteome</keyword>